<protein>
    <recommendedName>
        <fullName evidence="4">Cytochrome P450</fullName>
    </recommendedName>
</protein>
<evidence type="ECO:0000256" key="1">
    <source>
        <dbReference type="SAM" id="SignalP"/>
    </source>
</evidence>
<evidence type="ECO:0000313" key="2">
    <source>
        <dbReference type="EMBL" id="EKD14448.1"/>
    </source>
</evidence>
<dbReference type="OrthoDB" id="5230873at2759"/>
<dbReference type="HOGENOM" id="CLU_1441175_0_0_1"/>
<evidence type="ECO:0008006" key="4">
    <source>
        <dbReference type="Google" id="ProtNLM"/>
    </source>
</evidence>
<dbReference type="RefSeq" id="XP_007295058.1">
    <property type="nucleotide sequence ID" value="XM_007294996.1"/>
</dbReference>
<sequence>MFSTAKIASALALSSLASGMALNHKRAAETGVQLYVYGSGYGTPLTYADGFAYFGRTSPADAVVSTNITFTLDNAVVSVPWTIAANSSTVSFTSDLSMYIIPSNGSFAPVGFSTAADLPTGAVNSGFTFYGRTVSYVTPSSLDYQMNFWANATTTPYVYALYWKSKSATVPSTAFPVVVKSTSPTFLI</sequence>
<organism evidence="2 3">
    <name type="scientific">Marssonina brunnea f. sp. multigermtubi (strain MB_m1)</name>
    <name type="common">Marssonina leaf spot fungus</name>
    <dbReference type="NCBI Taxonomy" id="1072389"/>
    <lineage>
        <taxon>Eukaryota</taxon>
        <taxon>Fungi</taxon>
        <taxon>Dikarya</taxon>
        <taxon>Ascomycota</taxon>
        <taxon>Pezizomycotina</taxon>
        <taxon>Leotiomycetes</taxon>
        <taxon>Helotiales</taxon>
        <taxon>Drepanopezizaceae</taxon>
        <taxon>Drepanopeziza</taxon>
    </lineage>
</organism>
<dbReference type="GeneID" id="18763104"/>
<reference evidence="2 3" key="1">
    <citation type="journal article" date="2012" name="BMC Genomics">
        <title>Sequencing the genome of Marssonina brunnea reveals fungus-poplar co-evolution.</title>
        <authorList>
            <person name="Zhu S."/>
            <person name="Cao Y.-Z."/>
            <person name="Jiang C."/>
            <person name="Tan B.-Y."/>
            <person name="Wang Z."/>
            <person name="Feng S."/>
            <person name="Zhang L."/>
            <person name="Su X.-H."/>
            <person name="Brejova B."/>
            <person name="Vinar T."/>
            <person name="Xu M."/>
            <person name="Wang M.-X."/>
            <person name="Zhang S.-G."/>
            <person name="Huang M.-R."/>
            <person name="Wu R."/>
            <person name="Zhou Y."/>
        </authorList>
    </citation>
    <scope>NUCLEOTIDE SEQUENCE [LARGE SCALE GENOMIC DNA]</scope>
    <source>
        <strain evidence="2 3">MB_m1</strain>
    </source>
</reference>
<feature type="chain" id="PRO_5003852840" description="Cytochrome P450" evidence="1">
    <location>
        <begin position="20"/>
        <end position="188"/>
    </location>
</feature>
<dbReference type="AlphaFoldDB" id="K1X0Q7"/>
<accession>K1X0Q7</accession>
<feature type="signal peptide" evidence="1">
    <location>
        <begin position="1"/>
        <end position="19"/>
    </location>
</feature>
<dbReference type="KEGG" id="mbe:MBM_07169"/>
<dbReference type="eggNOG" id="ENOG502RR3W">
    <property type="taxonomic scope" value="Eukaryota"/>
</dbReference>
<gene>
    <name evidence="2" type="ORF">MBM_07169</name>
</gene>
<dbReference type="EMBL" id="JH921445">
    <property type="protein sequence ID" value="EKD14448.1"/>
    <property type="molecule type" value="Genomic_DNA"/>
</dbReference>
<evidence type="ECO:0000313" key="3">
    <source>
        <dbReference type="Proteomes" id="UP000006753"/>
    </source>
</evidence>
<proteinExistence type="predicted"/>
<dbReference type="Proteomes" id="UP000006753">
    <property type="component" value="Unassembled WGS sequence"/>
</dbReference>
<dbReference type="OMA" id="FYGRYLM"/>
<keyword evidence="3" id="KW-1185">Reference proteome</keyword>
<keyword evidence="1" id="KW-0732">Signal</keyword>
<name>K1X0Q7_MARBU</name>
<dbReference type="InParanoid" id="K1X0Q7"/>